<evidence type="ECO:0000256" key="4">
    <source>
        <dbReference type="ARBA" id="ARBA00022481"/>
    </source>
</evidence>
<evidence type="ECO:0000256" key="8">
    <source>
        <dbReference type="ARBA" id="ARBA00022771"/>
    </source>
</evidence>
<dbReference type="STRING" id="8090.ENSORLP00000005570"/>
<keyword evidence="7" id="KW-0479">Metal-binding</keyword>
<evidence type="ECO:0000256" key="2">
    <source>
        <dbReference type="ARBA" id="ARBA00004496"/>
    </source>
</evidence>
<dbReference type="OrthoDB" id="9926883at2759"/>
<dbReference type="GO" id="GO:0005737">
    <property type="term" value="C:cytoplasm"/>
    <property type="evidence" value="ECO:0000318"/>
    <property type="project" value="GO_Central"/>
</dbReference>
<dbReference type="InterPro" id="IPR001723">
    <property type="entry name" value="Nuclear_hrmn_rcpt"/>
</dbReference>
<protein>
    <recommendedName>
        <fullName evidence="17">Nuclear receptor subfamily 0 group B member 2</fullName>
    </recommendedName>
    <alternativeName>
        <fullName evidence="19">Orphan nuclear receptor SHP</fullName>
    </alternativeName>
    <alternativeName>
        <fullName evidence="18">Small heterodimer partner</fullName>
    </alternativeName>
</protein>
<keyword evidence="11" id="KW-0090">Biological rhythms</keyword>
<comment type="function">
    <text evidence="16">Transcriptional regulator that acts as a negative regulator of receptor-dependent signaling pathways. Specifically inhibits transactivation of the nuclear receptor with which it interacts. Inhibits transcriptional activity of NEUROD1 on E-box-containing promoter by interfering with the coactivation function of the p300/CBP-mediated transcription complex for NEUROD1. Essential component of the liver circadian clock which via its interaction with NR1D1 and RORG regulates NPAS2-mediated hepatic lipid metabolism. Regulates the circadian expression of cytochrome P450 (CYP) enzymes. Represses: NR5A2 and HNF4A to down-regulate CYP2C38, NFLI3 to up-regulate CYP2A5, BHLHE41/HNF1A axis to up-regulate CYP1A2, CYP2E1 and CYP3A11, and NR1D1 to up-regulate CYP2B10, CYP4A10 and CYP4A14.</text>
</comment>
<comment type="similarity">
    <text evidence="3">Belongs to the nuclear hormone receptor family. NR0 subfamily.</text>
</comment>
<keyword evidence="12" id="KW-0238">DNA-binding</keyword>
<dbReference type="KEGG" id="ola:101175263"/>
<evidence type="ECO:0000256" key="5">
    <source>
        <dbReference type="ARBA" id="ARBA00022490"/>
    </source>
</evidence>
<comment type="subcellular location">
    <subcellularLocation>
        <location evidence="2">Cytoplasm</location>
    </subcellularLocation>
    <subcellularLocation>
        <location evidence="1">Nucleus</location>
    </subcellularLocation>
</comment>
<evidence type="ECO:0000256" key="7">
    <source>
        <dbReference type="ARBA" id="ARBA00022723"/>
    </source>
</evidence>
<dbReference type="Ensembl" id="ENSORLT00000005571.2">
    <property type="protein sequence ID" value="ENSORLP00000005570.2"/>
    <property type="gene ID" value="ENSORLG00000004442.2"/>
</dbReference>
<reference evidence="21 22" key="1">
    <citation type="journal article" date="2007" name="Nature">
        <title>The medaka draft genome and insights into vertebrate genome evolution.</title>
        <authorList>
            <person name="Kasahara M."/>
            <person name="Naruse K."/>
            <person name="Sasaki S."/>
            <person name="Nakatani Y."/>
            <person name="Qu W."/>
            <person name="Ahsan B."/>
            <person name="Yamada T."/>
            <person name="Nagayasu Y."/>
            <person name="Doi K."/>
            <person name="Kasai Y."/>
            <person name="Jindo T."/>
            <person name="Kobayashi D."/>
            <person name="Shimada A."/>
            <person name="Toyoda A."/>
            <person name="Kuroki Y."/>
            <person name="Fujiyama A."/>
            <person name="Sasaki T."/>
            <person name="Shimizu A."/>
            <person name="Asakawa S."/>
            <person name="Shimizu N."/>
            <person name="Hashimoto S."/>
            <person name="Yang J."/>
            <person name="Lee Y."/>
            <person name="Matsushima K."/>
            <person name="Sugano S."/>
            <person name="Sakaizumi M."/>
            <person name="Narita T."/>
            <person name="Ohishi K."/>
            <person name="Haga S."/>
            <person name="Ohta F."/>
            <person name="Nomoto H."/>
            <person name="Nogata K."/>
            <person name="Morishita T."/>
            <person name="Endo T."/>
            <person name="Shin-I T."/>
            <person name="Takeda H."/>
            <person name="Morishita S."/>
            <person name="Kohara Y."/>
        </authorList>
    </citation>
    <scope>NUCLEOTIDE SEQUENCE [LARGE SCALE GENOMIC DNA]</scope>
    <source>
        <strain evidence="21 22">Hd-rR</strain>
    </source>
</reference>
<dbReference type="GO" id="GO:0005634">
    <property type="term" value="C:nucleus"/>
    <property type="evidence" value="ECO:0000318"/>
    <property type="project" value="GO_Central"/>
</dbReference>
<dbReference type="GO" id="GO:0000122">
    <property type="term" value="P:negative regulation of transcription by RNA polymerase II"/>
    <property type="evidence" value="ECO:0000318"/>
    <property type="project" value="GO_Central"/>
</dbReference>
<dbReference type="GO" id="GO:0032922">
    <property type="term" value="P:circadian regulation of gene expression"/>
    <property type="evidence" value="ECO:0000318"/>
    <property type="project" value="GO_Central"/>
</dbReference>
<gene>
    <name evidence="21" type="primary">NR0B2</name>
    <name evidence="21" type="synonym">nr0b2a</name>
</gene>
<name>H2LHV3_ORYLA</name>
<evidence type="ECO:0000313" key="21">
    <source>
        <dbReference type="Ensembl" id="ENSORLP00000005570.2"/>
    </source>
</evidence>
<sequence>MRSLSVRGRTHSSPLYVIGGKKMDSRCHCLTNNDRVLNPILYNILSQMDSSMQSQDCLNYISVPHRCNCEVRRTLCLKSPSEICKEASAVLVKTVHFIKSLPAFNQLPLSDQFALLRSCWAPLFILGLAQEHVDFEVTDAPADSMLKKILLNRQESPEAKREQPTMAGVSKLKSCLKKFWSLDLSPKEYAYLKGTTIFNPDVPELKAGLFVEGLQQEAQHALREVVQLLHPGREERFARILLTASMLQGITPTLVTELFFRPVIGQADLLELLVDMLFYR</sequence>
<keyword evidence="15" id="KW-0539">Nucleus</keyword>
<keyword evidence="22" id="KW-1185">Reference proteome</keyword>
<keyword evidence="5" id="KW-0963">Cytoplasm</keyword>
<dbReference type="PANTHER" id="PTHR24081">
    <property type="entry name" value="NUCLEAR RECEPTOR SUBFAMILY 0 GROUP B"/>
    <property type="match status" value="1"/>
</dbReference>
<dbReference type="SUPFAM" id="SSF48508">
    <property type="entry name" value="Nuclear receptor ligand-binding domain"/>
    <property type="match status" value="1"/>
</dbReference>
<reference evidence="21" key="2">
    <citation type="submission" date="2025-08" db="UniProtKB">
        <authorList>
            <consortium name="Ensembl"/>
        </authorList>
    </citation>
    <scope>IDENTIFICATION</scope>
    <source>
        <strain evidence="21">Hd-rR</strain>
    </source>
</reference>
<dbReference type="InterPro" id="IPR035500">
    <property type="entry name" value="NHR-like_dom_sf"/>
</dbReference>
<evidence type="ECO:0000256" key="14">
    <source>
        <dbReference type="ARBA" id="ARBA00023170"/>
    </source>
</evidence>
<dbReference type="Pfam" id="PF00104">
    <property type="entry name" value="Hormone_recep"/>
    <property type="match status" value="1"/>
</dbReference>
<evidence type="ECO:0000256" key="12">
    <source>
        <dbReference type="ARBA" id="ARBA00023125"/>
    </source>
</evidence>
<keyword evidence="13" id="KW-0804">Transcription</keyword>
<evidence type="ECO:0000256" key="16">
    <source>
        <dbReference type="ARBA" id="ARBA00056248"/>
    </source>
</evidence>
<reference evidence="21" key="3">
    <citation type="submission" date="2025-09" db="UniProtKB">
        <authorList>
            <consortium name="Ensembl"/>
        </authorList>
    </citation>
    <scope>IDENTIFICATION</scope>
    <source>
        <strain evidence="21">Hd-rR</strain>
    </source>
</reference>
<dbReference type="eggNOG" id="KOG3575">
    <property type="taxonomic scope" value="Eukaryota"/>
</dbReference>
<evidence type="ECO:0000256" key="15">
    <source>
        <dbReference type="ARBA" id="ARBA00023242"/>
    </source>
</evidence>
<keyword evidence="6" id="KW-0678">Repressor</keyword>
<evidence type="ECO:0000256" key="6">
    <source>
        <dbReference type="ARBA" id="ARBA00022491"/>
    </source>
</evidence>
<dbReference type="InterPro" id="IPR000536">
    <property type="entry name" value="Nucl_hrmn_rcpt_lig-bd"/>
</dbReference>
<dbReference type="GeneTree" id="ENSGT00390000015719"/>
<evidence type="ECO:0000256" key="11">
    <source>
        <dbReference type="ARBA" id="ARBA00023108"/>
    </source>
</evidence>
<evidence type="ECO:0000313" key="22">
    <source>
        <dbReference type="Proteomes" id="UP000001038"/>
    </source>
</evidence>
<dbReference type="GeneID" id="101175263"/>
<dbReference type="SMART" id="SM00430">
    <property type="entry name" value="HOLI"/>
    <property type="match status" value="1"/>
</dbReference>
<keyword evidence="8" id="KW-0863">Zinc-finger</keyword>
<keyword evidence="4" id="KW-0488">Methylation</keyword>
<evidence type="ECO:0000259" key="20">
    <source>
        <dbReference type="PROSITE" id="PS51843"/>
    </source>
</evidence>
<evidence type="ECO:0000256" key="19">
    <source>
        <dbReference type="ARBA" id="ARBA00081893"/>
    </source>
</evidence>
<dbReference type="InParanoid" id="H2LHV3"/>
<dbReference type="FunCoup" id="H2LHV3">
    <property type="interactions" value="916"/>
</dbReference>
<dbReference type="GO" id="GO:0003714">
    <property type="term" value="F:transcription corepressor activity"/>
    <property type="evidence" value="ECO:0000318"/>
    <property type="project" value="GO_Central"/>
</dbReference>
<dbReference type="PROSITE" id="PS51843">
    <property type="entry name" value="NR_LBD"/>
    <property type="match status" value="1"/>
</dbReference>
<dbReference type="CTD" id="403010"/>
<keyword evidence="9" id="KW-0862">Zinc</keyword>
<evidence type="ECO:0000256" key="3">
    <source>
        <dbReference type="ARBA" id="ARBA00006647"/>
    </source>
</evidence>
<dbReference type="Bgee" id="ENSORLG00000004442">
    <property type="expression patterns" value="Expressed in intestine and 4 other cell types or tissues"/>
</dbReference>
<evidence type="ECO:0000256" key="10">
    <source>
        <dbReference type="ARBA" id="ARBA00023015"/>
    </source>
</evidence>
<proteinExistence type="inferred from homology"/>
<dbReference type="FunFam" id="1.10.565.10:FF:000028">
    <property type="entry name" value="Nuclear receptor subfamily 0 group B member 2"/>
    <property type="match status" value="1"/>
</dbReference>
<organism evidence="21 22">
    <name type="scientific">Oryzias latipes</name>
    <name type="common">Japanese rice fish</name>
    <name type="synonym">Japanese killifish</name>
    <dbReference type="NCBI Taxonomy" id="8090"/>
    <lineage>
        <taxon>Eukaryota</taxon>
        <taxon>Metazoa</taxon>
        <taxon>Chordata</taxon>
        <taxon>Craniata</taxon>
        <taxon>Vertebrata</taxon>
        <taxon>Euteleostomi</taxon>
        <taxon>Actinopterygii</taxon>
        <taxon>Neopterygii</taxon>
        <taxon>Teleostei</taxon>
        <taxon>Neoteleostei</taxon>
        <taxon>Acanthomorphata</taxon>
        <taxon>Ovalentaria</taxon>
        <taxon>Atherinomorphae</taxon>
        <taxon>Beloniformes</taxon>
        <taxon>Adrianichthyidae</taxon>
        <taxon>Oryziinae</taxon>
        <taxon>Oryzias</taxon>
    </lineage>
</organism>
<keyword evidence="10" id="KW-0805">Transcription regulation</keyword>
<accession>H2LHV3</accession>
<keyword evidence="14" id="KW-0675">Receptor</keyword>
<dbReference type="GO" id="GO:0003677">
    <property type="term" value="F:DNA binding"/>
    <property type="evidence" value="ECO:0007669"/>
    <property type="project" value="UniProtKB-KW"/>
</dbReference>
<dbReference type="GO" id="GO:0008270">
    <property type="term" value="F:zinc ion binding"/>
    <property type="evidence" value="ECO:0007669"/>
    <property type="project" value="UniProtKB-KW"/>
</dbReference>
<evidence type="ECO:0000256" key="18">
    <source>
        <dbReference type="ARBA" id="ARBA00078042"/>
    </source>
</evidence>
<dbReference type="Gene3D" id="1.10.565.10">
    <property type="entry name" value="Retinoid X Receptor"/>
    <property type="match status" value="1"/>
</dbReference>
<evidence type="ECO:0000256" key="9">
    <source>
        <dbReference type="ARBA" id="ARBA00022833"/>
    </source>
</evidence>
<evidence type="ECO:0000256" key="17">
    <source>
        <dbReference type="ARBA" id="ARBA00072464"/>
    </source>
</evidence>
<evidence type="ECO:0000256" key="1">
    <source>
        <dbReference type="ARBA" id="ARBA00004123"/>
    </source>
</evidence>
<dbReference type="HOGENOM" id="CLU_093194_0_0_1"/>
<dbReference type="PRINTS" id="PR00398">
    <property type="entry name" value="STRDHORMONER"/>
</dbReference>
<dbReference type="Proteomes" id="UP000001038">
    <property type="component" value="Chromosome 16"/>
</dbReference>
<dbReference type="InterPro" id="IPR033544">
    <property type="entry name" value="NR0B1/2"/>
</dbReference>
<dbReference type="PANTHER" id="PTHR24081:SF0">
    <property type="entry name" value="NUCLEAR RECEPTOR SUBFAMILY 0 GROUP B MEMBER 2"/>
    <property type="match status" value="1"/>
</dbReference>
<dbReference type="AlphaFoldDB" id="H2LHV3"/>
<evidence type="ECO:0000256" key="13">
    <source>
        <dbReference type="ARBA" id="ARBA00023163"/>
    </source>
</evidence>
<feature type="domain" description="NR LBD" evidence="20">
    <location>
        <begin position="46"/>
        <end position="280"/>
    </location>
</feature>
<dbReference type="RefSeq" id="XP_004077711.1">
    <property type="nucleotide sequence ID" value="XM_004077663.4"/>
</dbReference>
<dbReference type="GO" id="GO:0016922">
    <property type="term" value="F:nuclear receptor binding"/>
    <property type="evidence" value="ECO:0000318"/>
    <property type="project" value="GO_Central"/>
</dbReference>